<evidence type="ECO:0000256" key="5">
    <source>
        <dbReference type="SAM" id="Phobius"/>
    </source>
</evidence>
<dbReference type="OrthoDB" id="7630804at2"/>
<dbReference type="InterPro" id="IPR037682">
    <property type="entry name" value="TonB_C"/>
</dbReference>
<evidence type="ECO:0000313" key="7">
    <source>
        <dbReference type="EMBL" id="ADM09361.1"/>
    </source>
</evidence>
<evidence type="ECO:0000256" key="4">
    <source>
        <dbReference type="ARBA" id="ARBA00023136"/>
    </source>
</evidence>
<keyword evidence="8" id="KW-1185">Reference proteome</keyword>
<keyword evidence="4 5" id="KW-0472">Membrane</keyword>
<dbReference type="KEGG" id="pbr:PB2503_06477"/>
<dbReference type="RefSeq" id="WP_013300335.1">
    <property type="nucleotide sequence ID" value="NC_014414.1"/>
</dbReference>
<feature type="domain" description="TonB C-terminal" evidence="6">
    <location>
        <begin position="110"/>
        <end position="202"/>
    </location>
</feature>
<dbReference type="InterPro" id="IPR006260">
    <property type="entry name" value="TonB/TolA_C"/>
</dbReference>
<evidence type="ECO:0000259" key="6">
    <source>
        <dbReference type="PROSITE" id="PS52015"/>
    </source>
</evidence>
<protein>
    <submittedName>
        <fullName evidence="7">Hypothetical tonB2 protein</fullName>
    </submittedName>
</protein>
<feature type="transmembrane region" description="Helical" evidence="5">
    <location>
        <begin position="7"/>
        <end position="29"/>
    </location>
</feature>
<reference evidence="8" key="1">
    <citation type="submission" date="2010-08" db="EMBL/GenBank/DDBJ databases">
        <title>Genome sequence of Parvularcula bermudensis HTCC2503.</title>
        <authorList>
            <person name="Kang D.-M."/>
            <person name="Oh H.-M."/>
            <person name="Cho J.-C."/>
        </authorList>
    </citation>
    <scope>NUCLEOTIDE SEQUENCE [LARGE SCALE GENOMIC DNA]</scope>
    <source>
        <strain evidence="8">ATCC BAA-594 / HTCC2503 / KCTC 12087</strain>
    </source>
</reference>
<dbReference type="AlphaFoldDB" id="E0TI22"/>
<keyword evidence="3 5" id="KW-1133">Transmembrane helix</keyword>
<evidence type="ECO:0000256" key="2">
    <source>
        <dbReference type="ARBA" id="ARBA00022692"/>
    </source>
</evidence>
<dbReference type="NCBIfam" id="TIGR01352">
    <property type="entry name" value="tonB_Cterm"/>
    <property type="match status" value="1"/>
</dbReference>
<dbReference type="EMBL" id="CP002156">
    <property type="protein sequence ID" value="ADM09361.1"/>
    <property type="molecule type" value="Genomic_DNA"/>
</dbReference>
<evidence type="ECO:0000313" key="8">
    <source>
        <dbReference type="Proteomes" id="UP000001302"/>
    </source>
</evidence>
<evidence type="ECO:0000256" key="1">
    <source>
        <dbReference type="ARBA" id="ARBA00004167"/>
    </source>
</evidence>
<sequence length="202" mass="22730">MASLLRGFVGLPLAAIVTVFLFLFMWGLIRVNELPPAEDRQQANISFTRQIQDTEIRNQKVFERPSLDQPPPPPPAINNATFQPSVEGVRAQAPSFDADVDIGSGFNPDRDAQPIVRIPPTNWERCIDDRQAGTTQRVSLEFDVTPEGQVTNVNVLDSTDRCYERYATRAAERWKYNPKIVDGEAQPRFGVRTVIEFQIGSE</sequence>
<keyword evidence="2 5" id="KW-0812">Transmembrane</keyword>
<dbReference type="PROSITE" id="PS52015">
    <property type="entry name" value="TONB_CTD"/>
    <property type="match status" value="1"/>
</dbReference>
<proteinExistence type="predicted"/>
<comment type="subcellular location">
    <subcellularLocation>
        <location evidence="1">Membrane</location>
        <topology evidence="1">Single-pass membrane protein</topology>
    </subcellularLocation>
</comment>
<accession>E0TI22</accession>
<reference evidence="7 8" key="2">
    <citation type="journal article" date="2011" name="J. Bacteriol.">
        <title>Complete genome sequence of strain HTCC2503T of Parvularcula bermudensis, the type species of the order "Parvularculales" in the class Alphaproteobacteria.</title>
        <authorList>
            <person name="Oh H.M."/>
            <person name="Kang I."/>
            <person name="Vergin K.L."/>
            <person name="Kang D."/>
            <person name="Rhee K.H."/>
            <person name="Giovannoni S.J."/>
            <person name="Cho J.C."/>
        </authorList>
    </citation>
    <scope>NUCLEOTIDE SEQUENCE [LARGE SCALE GENOMIC DNA]</scope>
    <source>
        <strain evidence="8">ATCC BAA-594 / HTCC2503 / KCTC 12087</strain>
    </source>
</reference>
<organism evidence="7 8">
    <name type="scientific">Parvularcula bermudensis (strain ATCC BAA-594 / HTCC2503 / KCTC 12087)</name>
    <dbReference type="NCBI Taxonomy" id="314260"/>
    <lineage>
        <taxon>Bacteria</taxon>
        <taxon>Pseudomonadati</taxon>
        <taxon>Pseudomonadota</taxon>
        <taxon>Alphaproteobacteria</taxon>
        <taxon>Parvularculales</taxon>
        <taxon>Parvularculaceae</taxon>
        <taxon>Parvularcula</taxon>
    </lineage>
</organism>
<name>E0TI22_PARBH</name>
<dbReference type="eggNOG" id="COG0810">
    <property type="taxonomic scope" value="Bacteria"/>
</dbReference>
<dbReference type="HOGENOM" id="CLU_108529_1_0_5"/>
<dbReference type="Gene3D" id="3.30.1150.10">
    <property type="match status" value="1"/>
</dbReference>
<dbReference type="SUPFAM" id="SSF74653">
    <property type="entry name" value="TolA/TonB C-terminal domain"/>
    <property type="match status" value="1"/>
</dbReference>
<dbReference type="Proteomes" id="UP000001302">
    <property type="component" value="Chromosome"/>
</dbReference>
<dbReference type="GO" id="GO:0055085">
    <property type="term" value="P:transmembrane transport"/>
    <property type="evidence" value="ECO:0007669"/>
    <property type="project" value="InterPro"/>
</dbReference>
<dbReference type="GO" id="GO:0016020">
    <property type="term" value="C:membrane"/>
    <property type="evidence" value="ECO:0007669"/>
    <property type="project" value="UniProtKB-SubCell"/>
</dbReference>
<dbReference type="Pfam" id="PF03544">
    <property type="entry name" value="TonB_C"/>
    <property type="match status" value="1"/>
</dbReference>
<gene>
    <name evidence="7" type="ordered locus">PB2503_06477</name>
</gene>
<evidence type="ECO:0000256" key="3">
    <source>
        <dbReference type="ARBA" id="ARBA00022989"/>
    </source>
</evidence>
<dbReference type="STRING" id="314260.PB2503_06477"/>